<proteinExistence type="predicted"/>
<name>A0A9Q8SF26_9PEZI</name>
<dbReference type="AlphaFoldDB" id="A0A9Q8SF26"/>
<evidence type="ECO:0000313" key="2">
    <source>
        <dbReference type="EMBL" id="UQC76204.1"/>
    </source>
</evidence>
<accession>A0A9Q8SF26</accession>
<feature type="compositionally biased region" description="Polar residues" evidence="1">
    <location>
        <begin position="1"/>
        <end position="12"/>
    </location>
</feature>
<dbReference type="RefSeq" id="XP_049137847.1">
    <property type="nucleotide sequence ID" value="XM_049296623.1"/>
</dbReference>
<evidence type="ECO:0000256" key="1">
    <source>
        <dbReference type="SAM" id="MobiDB-lite"/>
    </source>
</evidence>
<protein>
    <submittedName>
        <fullName evidence="2">Uncharacterized protein</fullName>
    </submittedName>
</protein>
<dbReference type="EMBL" id="CP019472">
    <property type="protein sequence ID" value="UQC76204.1"/>
    <property type="molecule type" value="Genomic_DNA"/>
</dbReference>
<gene>
    <name evidence="2" type="ORF">CLUP02_17717</name>
</gene>
<reference evidence="2" key="1">
    <citation type="journal article" date="2021" name="Mol. Plant Microbe Interact.">
        <title>Complete Genome Sequence of the Plant-Pathogenic Fungus Colletotrichum lupini.</title>
        <authorList>
            <person name="Baroncelli R."/>
            <person name="Pensec F."/>
            <person name="Da Lio D."/>
            <person name="Boufleur T."/>
            <person name="Vicente I."/>
            <person name="Sarrocco S."/>
            <person name="Picot A."/>
            <person name="Baraldi E."/>
            <person name="Sukno S."/>
            <person name="Thon M."/>
            <person name="Le Floch G."/>
        </authorList>
    </citation>
    <scope>NUCLEOTIDE SEQUENCE</scope>
    <source>
        <strain evidence="2">IMI 504893</strain>
    </source>
</reference>
<organism evidence="2 3">
    <name type="scientific">Colletotrichum lupini</name>
    <dbReference type="NCBI Taxonomy" id="145971"/>
    <lineage>
        <taxon>Eukaryota</taxon>
        <taxon>Fungi</taxon>
        <taxon>Dikarya</taxon>
        <taxon>Ascomycota</taxon>
        <taxon>Pezizomycotina</taxon>
        <taxon>Sordariomycetes</taxon>
        <taxon>Hypocreomycetidae</taxon>
        <taxon>Glomerellales</taxon>
        <taxon>Glomerellaceae</taxon>
        <taxon>Colletotrichum</taxon>
        <taxon>Colletotrichum acutatum species complex</taxon>
    </lineage>
</organism>
<keyword evidence="3" id="KW-1185">Reference proteome</keyword>
<dbReference type="GeneID" id="73351633"/>
<dbReference type="KEGG" id="clup:CLUP02_17717"/>
<dbReference type="Proteomes" id="UP000830671">
    <property type="component" value="Chromosome 10"/>
</dbReference>
<evidence type="ECO:0000313" key="3">
    <source>
        <dbReference type="Proteomes" id="UP000830671"/>
    </source>
</evidence>
<feature type="region of interest" description="Disordered" evidence="1">
    <location>
        <begin position="1"/>
        <end position="22"/>
    </location>
</feature>
<sequence>MSSGNHNGTNCALTIPPPPKEGEKKGDILLGCYLESAESGTLFARINLSNRIWLGDNGALNCFDNYGTASPL</sequence>